<dbReference type="Proteomes" id="UP000010102">
    <property type="component" value="Chromosome"/>
</dbReference>
<dbReference type="EMBL" id="FQ958210">
    <property type="protein sequence ID" value="CCD06487.1"/>
    <property type="molecule type" value="Genomic_DNA"/>
</dbReference>
<evidence type="ECO:0000313" key="2">
    <source>
        <dbReference type="Proteomes" id="UP000010102"/>
    </source>
</evidence>
<sequence length="87" mass="9691">MIKPALSILFFILIAPVLAIAEEPGLGKQSIENDAAFYELKSAKSIECYFPQGSFANWRGQSMKLEEDHISNAIHFDNIDTSNKKTS</sequence>
<reference evidence="1 2" key="1">
    <citation type="submission" date="2011-07" db="EMBL/GenBank/DDBJ databases">
        <authorList>
            <person name="Genoscope - CEA"/>
        </authorList>
    </citation>
    <scope>NUCLEOTIDE SEQUENCE [LARGE SCALE GENOMIC DNA]</scope>
    <source>
        <strain evidence="2">lorraine</strain>
    </source>
</reference>
<evidence type="ECO:0000313" key="1">
    <source>
        <dbReference type="EMBL" id="CCD06487.1"/>
    </source>
</evidence>
<proteinExistence type="predicted"/>
<protein>
    <submittedName>
        <fullName evidence="1">Uncharacterized protein</fullName>
    </submittedName>
</protein>
<accession>A0AAV2UZE0</accession>
<dbReference type="RefSeq" id="WP_014842381.1">
    <property type="nucleotide sequence ID" value="NC_018139.1"/>
</dbReference>
<name>A0AAV2UZE0_LEGPN</name>
<dbReference type="AlphaFoldDB" id="A0AAV2UZE0"/>
<dbReference type="KEGG" id="lpo:LPO_2522"/>
<gene>
    <name evidence="1" type="ORF">LPO_2522</name>
</gene>
<organism evidence="1 2">
    <name type="scientific">Legionella pneumophila subsp. pneumophila</name>
    <dbReference type="NCBI Taxonomy" id="91891"/>
    <lineage>
        <taxon>Bacteria</taxon>
        <taxon>Pseudomonadati</taxon>
        <taxon>Pseudomonadota</taxon>
        <taxon>Gammaproteobacteria</taxon>
        <taxon>Legionellales</taxon>
        <taxon>Legionellaceae</taxon>
        <taxon>Legionella</taxon>
    </lineage>
</organism>